<organism evidence="1 2">
    <name type="scientific">Longivirga aurantiaca</name>
    <dbReference type="NCBI Taxonomy" id="1837743"/>
    <lineage>
        <taxon>Bacteria</taxon>
        <taxon>Bacillati</taxon>
        <taxon>Actinomycetota</taxon>
        <taxon>Actinomycetes</taxon>
        <taxon>Sporichthyales</taxon>
        <taxon>Sporichthyaceae</taxon>
        <taxon>Longivirga</taxon>
    </lineage>
</organism>
<protein>
    <recommendedName>
        <fullName evidence="3">DUF3618 domain-containing protein</fullName>
    </recommendedName>
</protein>
<reference evidence="2" key="1">
    <citation type="journal article" date="2019" name="Int. J. Syst. Evol. Microbiol.">
        <title>The Global Catalogue of Microorganisms (GCM) 10K type strain sequencing project: providing services to taxonomists for standard genome sequencing and annotation.</title>
        <authorList>
            <consortium name="The Broad Institute Genomics Platform"/>
            <consortium name="The Broad Institute Genome Sequencing Center for Infectious Disease"/>
            <person name="Wu L."/>
            <person name="Ma J."/>
        </authorList>
    </citation>
    <scope>NUCLEOTIDE SEQUENCE [LARGE SCALE GENOMIC DNA]</scope>
    <source>
        <strain evidence="2">CGMCC 4.7317</strain>
    </source>
</reference>
<comment type="caution">
    <text evidence="1">The sequence shown here is derived from an EMBL/GenBank/DDBJ whole genome shotgun (WGS) entry which is preliminary data.</text>
</comment>
<sequence>MGKDVAKLAERVTALVEQGLDVAEAYALAQGSGTKATREHAKAMEAHAKAVTKHQKRVVDLRSRAVTSTAIAASAGTLGLIDAATVATDNGVIPGAPWWWLLGSALFAVRAVSARHRSRTITPPEPPTMSAITRADDLRRDAIGFTESQGLAAVRRQLVSMVPAVASLHPDAGKELKAADDEAAPAFTAQVARLAVLDQVRRELPGSTAATAATDAAEQVRGRLAQGVAVYDRLLAAASTMLASPDLGRSGDDVLGPAADALTAYAEGLRTASS</sequence>
<dbReference type="RefSeq" id="WP_386763976.1">
    <property type="nucleotide sequence ID" value="NZ_JBHSTI010000003.1"/>
</dbReference>
<accession>A0ABW1SWZ3</accession>
<keyword evidence="2" id="KW-1185">Reference proteome</keyword>
<dbReference type="Proteomes" id="UP001596138">
    <property type="component" value="Unassembled WGS sequence"/>
</dbReference>
<name>A0ABW1SWZ3_9ACTN</name>
<evidence type="ECO:0000313" key="2">
    <source>
        <dbReference type="Proteomes" id="UP001596138"/>
    </source>
</evidence>
<evidence type="ECO:0000313" key="1">
    <source>
        <dbReference type="EMBL" id="MFC6236927.1"/>
    </source>
</evidence>
<gene>
    <name evidence="1" type="ORF">ACFQGU_03485</name>
</gene>
<proteinExistence type="predicted"/>
<evidence type="ECO:0008006" key="3">
    <source>
        <dbReference type="Google" id="ProtNLM"/>
    </source>
</evidence>
<dbReference type="EMBL" id="JBHSTI010000003">
    <property type="protein sequence ID" value="MFC6236927.1"/>
    <property type="molecule type" value="Genomic_DNA"/>
</dbReference>